<protein>
    <recommendedName>
        <fullName evidence="1">YdhG-like domain-containing protein</fullName>
    </recommendedName>
</protein>
<name>A0ABX5XWR7_9BACT</name>
<proteinExistence type="predicted"/>
<dbReference type="InterPro" id="IPR014922">
    <property type="entry name" value="YdhG-like"/>
</dbReference>
<dbReference type="Pfam" id="PF13376">
    <property type="entry name" value="OmdA"/>
    <property type="match status" value="1"/>
</dbReference>
<feature type="domain" description="YdhG-like" evidence="1">
    <location>
        <begin position="17"/>
        <end position="113"/>
    </location>
</feature>
<evidence type="ECO:0000313" key="3">
    <source>
        <dbReference type="Proteomes" id="UP000318081"/>
    </source>
</evidence>
<evidence type="ECO:0000313" key="2">
    <source>
        <dbReference type="EMBL" id="QDV86452.1"/>
    </source>
</evidence>
<reference evidence="2 3" key="1">
    <citation type="submission" date="2019-02" db="EMBL/GenBank/DDBJ databases">
        <title>Deep-cultivation of Planctomycetes and their phenomic and genomic characterization uncovers novel biology.</title>
        <authorList>
            <person name="Wiegand S."/>
            <person name="Jogler M."/>
            <person name="Boedeker C."/>
            <person name="Pinto D."/>
            <person name="Vollmers J."/>
            <person name="Rivas-Marin E."/>
            <person name="Kohn T."/>
            <person name="Peeters S.H."/>
            <person name="Heuer A."/>
            <person name="Rast P."/>
            <person name="Oberbeckmann S."/>
            <person name="Bunk B."/>
            <person name="Jeske O."/>
            <person name="Meyerdierks A."/>
            <person name="Storesund J.E."/>
            <person name="Kallscheuer N."/>
            <person name="Luecker S."/>
            <person name="Lage O.M."/>
            <person name="Pohl T."/>
            <person name="Merkel B.J."/>
            <person name="Hornburger P."/>
            <person name="Mueller R.-W."/>
            <person name="Bruemmer F."/>
            <person name="Labrenz M."/>
            <person name="Spormann A.M."/>
            <person name="Op den Camp H."/>
            <person name="Overmann J."/>
            <person name="Amann R."/>
            <person name="Jetten M.S.M."/>
            <person name="Mascher T."/>
            <person name="Medema M.H."/>
            <person name="Devos D.P."/>
            <person name="Kaster A.-K."/>
            <person name="Ovreas L."/>
            <person name="Rohde M."/>
            <person name="Galperin M.Y."/>
            <person name="Jogler C."/>
        </authorList>
    </citation>
    <scope>NUCLEOTIDE SEQUENCE [LARGE SCALE GENOMIC DNA]</scope>
    <source>
        <strain evidence="2 3">TBK1r</strain>
    </source>
</reference>
<dbReference type="SUPFAM" id="SSF159888">
    <property type="entry name" value="YdhG-like"/>
    <property type="match status" value="1"/>
</dbReference>
<dbReference type="Pfam" id="PF08818">
    <property type="entry name" value="DUF1801"/>
    <property type="match status" value="1"/>
</dbReference>
<dbReference type="Gene3D" id="3.90.1150.200">
    <property type="match status" value="1"/>
</dbReference>
<dbReference type="InterPro" id="IPR016786">
    <property type="entry name" value="YdeI_bac"/>
</dbReference>
<accession>A0ABX5XWR7</accession>
<dbReference type="EMBL" id="CP036432">
    <property type="protein sequence ID" value="QDV86452.1"/>
    <property type="molecule type" value="Genomic_DNA"/>
</dbReference>
<gene>
    <name evidence="2" type="ORF">TBK1r_54710</name>
</gene>
<evidence type="ECO:0000259" key="1">
    <source>
        <dbReference type="Pfam" id="PF08818"/>
    </source>
</evidence>
<organism evidence="2 3">
    <name type="scientific">Stieleria magnilauensis</name>
    <dbReference type="NCBI Taxonomy" id="2527963"/>
    <lineage>
        <taxon>Bacteria</taxon>
        <taxon>Pseudomonadati</taxon>
        <taxon>Planctomycetota</taxon>
        <taxon>Planctomycetia</taxon>
        <taxon>Pirellulales</taxon>
        <taxon>Pirellulaceae</taxon>
        <taxon>Stieleria</taxon>
    </lineage>
</organism>
<dbReference type="RefSeq" id="WP_145217609.1">
    <property type="nucleotide sequence ID" value="NZ_CP036432.1"/>
</dbReference>
<sequence length="197" mass="22289">MKRFKTVDDFIAGSENWQDELKRLREILLSTELDETVKWGAPCYTFQGKNVVGIGAFKSYFGLWFFQGGLLTDPAGVLMNAQDGKTKAMRQWRFQTKQQIKPRTIKAYVKEAIQLQLAGHEIKPVRGRPLMIPPELQTAFADDQAARAAFDALTPGKQREYADYIADAKRDATKASRIAKILPMITQGQGLNDKYRS</sequence>
<dbReference type="Proteomes" id="UP000318081">
    <property type="component" value="Chromosome"/>
</dbReference>
<keyword evidence="3" id="KW-1185">Reference proteome</keyword>
<dbReference type="PIRSF" id="PIRSF021308">
    <property type="entry name" value="UCP021308"/>
    <property type="match status" value="1"/>
</dbReference>